<dbReference type="AlphaFoldDB" id="A0A0K2GE75"/>
<proteinExistence type="predicted"/>
<dbReference type="KEGG" id="nmv:NITMOv2_2754"/>
<sequence length="21" mass="2653">MPYLWLDCIDEPEDWVDRLED</sequence>
<dbReference type="Proteomes" id="UP000069205">
    <property type="component" value="Chromosome"/>
</dbReference>
<name>A0A0K2GE75_NITMO</name>
<evidence type="ECO:0000313" key="1">
    <source>
        <dbReference type="EMBL" id="ALA59164.1"/>
    </source>
</evidence>
<reference evidence="1 2" key="1">
    <citation type="journal article" date="2015" name="Proc. Natl. Acad. Sci. U.S.A.">
        <title>Expanded metabolic versatility of ubiquitous nitrite-oxidizing bacteria from the genus Nitrospira.</title>
        <authorList>
            <person name="Koch H."/>
            <person name="Lucker S."/>
            <person name="Albertsen M."/>
            <person name="Kitzinger K."/>
            <person name="Herbold C."/>
            <person name="Spieck E."/>
            <person name="Nielsen P.H."/>
            <person name="Wagner M."/>
            <person name="Daims H."/>
        </authorList>
    </citation>
    <scope>NUCLEOTIDE SEQUENCE [LARGE SCALE GENOMIC DNA]</scope>
    <source>
        <strain evidence="1 2">NSP M-1</strain>
    </source>
</reference>
<dbReference type="EMBL" id="CP011801">
    <property type="protein sequence ID" value="ALA59164.1"/>
    <property type="molecule type" value="Genomic_DNA"/>
</dbReference>
<accession>A0A0K2GE75</accession>
<protein>
    <submittedName>
        <fullName evidence="1">Uncharacterized protein</fullName>
    </submittedName>
</protein>
<gene>
    <name evidence="1" type="ORF">NITMOv2_2754</name>
</gene>
<keyword evidence="2" id="KW-1185">Reference proteome</keyword>
<organism evidence="1 2">
    <name type="scientific">Nitrospira moscoviensis</name>
    <dbReference type="NCBI Taxonomy" id="42253"/>
    <lineage>
        <taxon>Bacteria</taxon>
        <taxon>Pseudomonadati</taxon>
        <taxon>Nitrospirota</taxon>
        <taxon>Nitrospiria</taxon>
        <taxon>Nitrospirales</taxon>
        <taxon>Nitrospiraceae</taxon>
        <taxon>Nitrospira</taxon>
    </lineage>
</organism>
<evidence type="ECO:0000313" key="2">
    <source>
        <dbReference type="Proteomes" id="UP000069205"/>
    </source>
</evidence>